<dbReference type="Gene3D" id="2.60.40.10">
    <property type="entry name" value="Immunoglobulins"/>
    <property type="match status" value="1"/>
</dbReference>
<keyword evidence="6" id="KW-1185">Reference proteome</keyword>
<dbReference type="InterPro" id="IPR029031">
    <property type="entry name" value="Gingipain_N_sf"/>
</dbReference>
<feature type="chain" id="PRO_5022095541" evidence="2">
    <location>
        <begin position="21"/>
        <end position="1686"/>
    </location>
</feature>
<feature type="domain" description="CARDB" evidence="4">
    <location>
        <begin position="783"/>
        <end position="890"/>
    </location>
</feature>
<dbReference type="Gene3D" id="3.40.50.10390">
    <property type="entry name" value="Gingipain r, domain 1"/>
    <property type="match status" value="1"/>
</dbReference>
<dbReference type="Pfam" id="PF07705">
    <property type="entry name" value="CARDB"/>
    <property type="match status" value="1"/>
</dbReference>
<sequence length="1686" mass="189752">MKRILLYIAFLFCAHSNLSAQTYMNEWIDFNKTYYKFKVGATGLYRISQAQLAAMGIGSADASHFQLWRHGQQVPIFTSSPSGALPANGFIEFYGMINDGKWEKRMYLDPSYQINDRWSLFTDTAAYFLTVNTNAAQNKRFVTTTNDLSSGLTPEPYFMHTEGNYFRDNFNLGFAAVVGSYVYSSVFDKGEGFSSGEFRPGAPLINAKTNLFVASGGPSAKFKFSAVGRALNTRTVRVLLNGTEIANREMNYFNSIIDESADNIPVTLLSGNNATVQFENTSTEVTDRIVVGMYELTYPRQFNFKGQTRFEFEMPASTAGNNLIIDSFSFAINAPVLYDLTNGLRITTSIISPTQIRVVLPPSSTNRKLVLVSQDPSNIISAGGFVVKNFVNYGTPGNQSDYIMISNPLLFSDANGVNQVEQYRLYRSSSVGGAFNAKIYDVQDIIDQFGYGIKNNAWAIKNFLRFAYAGFSIKPKYCLIVGKGVDYISYRYSESSNTIEQLNLVPTLGNPASDMMMASDEMNIVPRIPIGRLTVVNGNEVKAYLDKVKQYESFYNSTSCKIEDEAWKRNVIHVAGANDFLGEQIRFYLNQYGTVLKDTLFGANVYSIQKTGVAAIQTIANQNITSLFNQGFSLLTYFGHSSPSTLEYNLSDPSGYPSIGKYPIMVVNGCQAGNMFLSDPGRLSGKYIITENWVLSPQRGAVAFIASTHLGIVNYLHIYTEEFYNQLSKETEGYGQSIGHIMANTIDTLMKTYSYNDFYVRMHTEEVTLHGDPAIKFYSYAKPDLAIEDAMVKVSPEFISIAESEFTTDIKIANIGKATSDSVGVRITRTLPTGKDTIVYNSKIKRISYADSLKIKLYIDPFRDKGTNKLKVEIDPENTVNESCETNNVVVKEFFIFEDELRPVYPYNYSIVNKQNVSYYASTANPLGSQRKYYFQIDTTQKFNSSLLKSDSVTSIGGAIEFKPSGINFIDETVYYWRVGIKPENSVALLWNNSSFVYKSSTETGFNQSHFFQHTQSSYTRINIDSNSRRMAFDSVIRKVQFRTGINPYHNEASLDVAIDFENIERYGCSGGSFQFYVFDSKTLKPWENWTQPNGLGRYLSRSVCGGINRKFFEYRYYDQLFRKRAMDFLDSIPDGNYVVVTNYGSVNLPYFDASMLKADEATFGTGNSLYHKLKSFGVTKIDSFTNSKPVIFIFKKNDPSFTPQQSVGDPLLQLVDVFEASSLYTDGKVESPWFGPAKIWKQLKWNGRDIESYPDSTTIDLIGKTSSGTEVLISTIKNAKDTSIDFVNATAFPYLKLRINNADPVNATPHQLEFWRLTADYVPEGAVAPNIRFVFKDTLEAGEPLNFQLAFKNVGETAFDSLKLKLIITDRNNTPHLISLPRKRPIITGDSIVISYSLDTKDFIGLNTLYLMVNPDEDQPEQHLFNNFIFKNFFVKTDNYKPWLDVTFDGTHILNRDVVSAKPHILVKLKDDSRFLALSDTAGMKIKIQYPTINGVAGALVDYKPQSDSVKFTPADLSKGENSATIDLFPKFMQDGEYELIVSGTDKSGNKAGELEYKVTFQVINKPMISNMLNYPNPFTSSTAFVFTITGYEVPQNIRIQILTITGKVVREITKSELGPLRIGRNITEYKWDGTDQFGNKLANGVYLYRVITNSNGKFLEKFKIEGDNTDQYFNKGYGKMYLMR</sequence>
<keyword evidence="1 2" id="KW-0732">Signal</keyword>
<dbReference type="GO" id="GO:0006508">
    <property type="term" value="P:proteolysis"/>
    <property type="evidence" value="ECO:0007669"/>
    <property type="project" value="InterPro"/>
</dbReference>
<gene>
    <name evidence="5" type="ORF">IQ13_3489</name>
</gene>
<dbReference type="EMBL" id="VLLE01000006">
    <property type="protein sequence ID" value="TWI79091.1"/>
    <property type="molecule type" value="Genomic_DNA"/>
</dbReference>
<feature type="signal peptide" evidence="2">
    <location>
        <begin position="1"/>
        <end position="20"/>
    </location>
</feature>
<dbReference type="InterPro" id="IPR011635">
    <property type="entry name" value="CARDB"/>
</dbReference>
<dbReference type="Gene3D" id="2.60.40.4070">
    <property type="match status" value="1"/>
</dbReference>
<dbReference type="Pfam" id="PF01364">
    <property type="entry name" value="Peptidase_C25"/>
    <property type="match status" value="1"/>
</dbReference>
<name>A0A562SCL9_9BACT</name>
<dbReference type="InterPro" id="IPR013783">
    <property type="entry name" value="Ig-like_fold"/>
</dbReference>
<evidence type="ECO:0000256" key="1">
    <source>
        <dbReference type="ARBA" id="ARBA00022729"/>
    </source>
</evidence>
<comment type="caution">
    <text evidence="5">The sequence shown here is derived from an EMBL/GenBank/DDBJ whole genome shotgun (WGS) entry which is preliminary data.</text>
</comment>
<dbReference type="OrthoDB" id="9757650at2"/>
<reference evidence="5 6" key="1">
    <citation type="journal article" date="2015" name="Stand. Genomic Sci.">
        <title>Genomic Encyclopedia of Bacterial and Archaeal Type Strains, Phase III: the genomes of soil and plant-associated and newly described type strains.</title>
        <authorList>
            <person name="Whitman W.B."/>
            <person name="Woyke T."/>
            <person name="Klenk H.P."/>
            <person name="Zhou Y."/>
            <person name="Lilburn T.G."/>
            <person name="Beck B.J."/>
            <person name="De Vos P."/>
            <person name="Vandamme P."/>
            <person name="Eisen J.A."/>
            <person name="Garrity G."/>
            <person name="Hugenholtz P."/>
            <person name="Kyrpides N.C."/>
        </authorList>
    </citation>
    <scope>NUCLEOTIDE SEQUENCE [LARGE SCALE GENOMIC DNA]</scope>
    <source>
        <strain evidence="5 6">CGMCC 1.7271</strain>
    </source>
</reference>
<evidence type="ECO:0000313" key="6">
    <source>
        <dbReference type="Proteomes" id="UP000316167"/>
    </source>
</evidence>
<dbReference type="Gene3D" id="3.40.50.1460">
    <property type="match status" value="1"/>
</dbReference>
<evidence type="ECO:0000256" key="2">
    <source>
        <dbReference type="SAM" id="SignalP"/>
    </source>
</evidence>
<dbReference type="InterPro" id="IPR029030">
    <property type="entry name" value="Caspase-like_dom_sf"/>
</dbReference>
<dbReference type="CDD" id="cd02258">
    <property type="entry name" value="Peptidase_C25_N"/>
    <property type="match status" value="1"/>
</dbReference>
<organism evidence="5 6">
    <name type="scientific">Lacibacter cauensis</name>
    <dbReference type="NCBI Taxonomy" id="510947"/>
    <lineage>
        <taxon>Bacteria</taxon>
        <taxon>Pseudomonadati</taxon>
        <taxon>Bacteroidota</taxon>
        <taxon>Chitinophagia</taxon>
        <taxon>Chitinophagales</taxon>
        <taxon>Chitinophagaceae</taxon>
        <taxon>Lacibacter</taxon>
    </lineage>
</organism>
<accession>A0A562SCL9</accession>
<feature type="domain" description="Gingipain" evidence="3">
    <location>
        <begin position="402"/>
        <end position="776"/>
    </location>
</feature>
<dbReference type="InterPro" id="IPR001769">
    <property type="entry name" value="Gingipain"/>
</dbReference>
<dbReference type="SUPFAM" id="SSF52129">
    <property type="entry name" value="Caspase-like"/>
    <property type="match status" value="1"/>
</dbReference>
<evidence type="ECO:0000313" key="5">
    <source>
        <dbReference type="EMBL" id="TWI79091.1"/>
    </source>
</evidence>
<dbReference type="RefSeq" id="WP_144887873.1">
    <property type="nucleotide sequence ID" value="NZ_VLLE01000006.1"/>
</dbReference>
<dbReference type="Proteomes" id="UP000316167">
    <property type="component" value="Unassembled WGS sequence"/>
</dbReference>
<evidence type="ECO:0000259" key="3">
    <source>
        <dbReference type="Pfam" id="PF01364"/>
    </source>
</evidence>
<protein>
    <submittedName>
        <fullName evidence="5">Putative secreted protein (Por secretion system target)</fullName>
    </submittedName>
</protein>
<proteinExistence type="predicted"/>
<evidence type="ECO:0000259" key="4">
    <source>
        <dbReference type="Pfam" id="PF07705"/>
    </source>
</evidence>
<dbReference type="GO" id="GO:0008234">
    <property type="term" value="F:cysteine-type peptidase activity"/>
    <property type="evidence" value="ECO:0007669"/>
    <property type="project" value="InterPro"/>
</dbReference>